<keyword evidence="1" id="KW-0812">Transmembrane</keyword>
<feature type="transmembrane region" description="Helical" evidence="1">
    <location>
        <begin position="43"/>
        <end position="65"/>
    </location>
</feature>
<dbReference type="RefSeq" id="WP_137450231.1">
    <property type="nucleotide sequence ID" value="NZ_SZZH01000003.1"/>
</dbReference>
<name>A0A4U6QF11_9ACTN</name>
<feature type="transmembrane region" description="Helical" evidence="1">
    <location>
        <begin position="140"/>
        <end position="160"/>
    </location>
</feature>
<keyword evidence="3" id="KW-1185">Reference proteome</keyword>
<evidence type="ECO:0000313" key="2">
    <source>
        <dbReference type="EMBL" id="TKV58569.1"/>
    </source>
</evidence>
<feature type="transmembrane region" description="Helical" evidence="1">
    <location>
        <begin position="198"/>
        <end position="216"/>
    </location>
</feature>
<dbReference type="EMBL" id="SZZH01000003">
    <property type="protein sequence ID" value="TKV58569.1"/>
    <property type="molecule type" value="Genomic_DNA"/>
</dbReference>
<dbReference type="AlphaFoldDB" id="A0A4U6QF11"/>
<gene>
    <name evidence="2" type="ORF">FDO65_13585</name>
</gene>
<reference evidence="2 3" key="1">
    <citation type="submission" date="2019-05" db="EMBL/GenBank/DDBJ databases">
        <title>Nakamurella sp. N5BH11, whole genome shotgun sequence.</title>
        <authorList>
            <person name="Tuo L."/>
        </authorList>
    </citation>
    <scope>NUCLEOTIDE SEQUENCE [LARGE SCALE GENOMIC DNA]</scope>
    <source>
        <strain evidence="2 3">N5BH11</strain>
    </source>
</reference>
<sequence length="225" mass="23884">MSFLSGGGSGDRRPGIFDSFRGAFAPQQLPEDDGRPIVAPRSILIASALSLVCGVILAFLSVLGLTQLGSYEADFDKAVADYRTQTSQCVTDVGGFGSSLVIPPGVSDDQKARYETCQQYVTYSDADIASIRESQKTQNIVVIAVLMIIGLAAVAAGWFLRSGARWTRRTILGLVIVLLVSIMLRVLGSILILGASLLLVVAVMLSFVGAGGLFFARHRARRAAS</sequence>
<organism evidence="2 3">
    <name type="scientific">Nakamurella flava</name>
    <dbReference type="NCBI Taxonomy" id="2576308"/>
    <lineage>
        <taxon>Bacteria</taxon>
        <taxon>Bacillati</taxon>
        <taxon>Actinomycetota</taxon>
        <taxon>Actinomycetes</taxon>
        <taxon>Nakamurellales</taxon>
        <taxon>Nakamurellaceae</taxon>
        <taxon>Nakamurella</taxon>
    </lineage>
</organism>
<proteinExistence type="predicted"/>
<protein>
    <submittedName>
        <fullName evidence="2">Uncharacterized protein</fullName>
    </submittedName>
</protein>
<keyword evidence="1" id="KW-1133">Transmembrane helix</keyword>
<feature type="transmembrane region" description="Helical" evidence="1">
    <location>
        <begin position="172"/>
        <end position="192"/>
    </location>
</feature>
<evidence type="ECO:0000256" key="1">
    <source>
        <dbReference type="SAM" id="Phobius"/>
    </source>
</evidence>
<comment type="caution">
    <text evidence="2">The sequence shown here is derived from an EMBL/GenBank/DDBJ whole genome shotgun (WGS) entry which is preliminary data.</text>
</comment>
<dbReference type="Proteomes" id="UP000306985">
    <property type="component" value="Unassembled WGS sequence"/>
</dbReference>
<accession>A0A4U6QF11</accession>
<evidence type="ECO:0000313" key="3">
    <source>
        <dbReference type="Proteomes" id="UP000306985"/>
    </source>
</evidence>
<keyword evidence="1" id="KW-0472">Membrane</keyword>
<dbReference type="OrthoDB" id="9934827at2"/>